<gene>
    <name evidence="2" type="ORF">BN961_00571</name>
</gene>
<comment type="caution">
    <text evidence="2">The sequence shown here is derived from an EMBL/GenBank/DDBJ whole genome shotgun (WGS) entry which is preliminary data.</text>
</comment>
<dbReference type="RefSeq" id="WP_048755670.1">
    <property type="nucleotide sequence ID" value="NZ_CCAZ020000001.1"/>
</dbReference>
<name>A0A090N6P0_AFIFE</name>
<protein>
    <submittedName>
        <fullName evidence="2">Uncharacterized protein</fullName>
    </submittedName>
</protein>
<keyword evidence="3" id="KW-1185">Reference proteome</keyword>
<evidence type="ECO:0000313" key="2">
    <source>
        <dbReference type="EMBL" id="CEG07188.1"/>
    </source>
</evidence>
<keyword evidence="1" id="KW-1133">Transmembrane helix</keyword>
<dbReference type="PROSITE" id="PS51257">
    <property type="entry name" value="PROKAR_LIPOPROTEIN"/>
    <property type="match status" value="1"/>
</dbReference>
<dbReference type="AlphaFoldDB" id="A0A090N6P0"/>
<organism evidence="2 3">
    <name type="scientific">Afipia felis</name>
    <name type="common">Cat scratch disease bacillus</name>
    <dbReference type="NCBI Taxonomy" id="1035"/>
    <lineage>
        <taxon>Bacteria</taxon>
        <taxon>Pseudomonadati</taxon>
        <taxon>Pseudomonadota</taxon>
        <taxon>Alphaproteobacteria</taxon>
        <taxon>Hyphomicrobiales</taxon>
        <taxon>Nitrobacteraceae</taxon>
        <taxon>Afipia</taxon>
    </lineage>
</organism>
<keyword evidence="1" id="KW-0812">Transmembrane</keyword>
<dbReference type="Proteomes" id="UP000035762">
    <property type="component" value="Unassembled WGS sequence"/>
</dbReference>
<evidence type="ECO:0000313" key="3">
    <source>
        <dbReference type="Proteomes" id="UP000035762"/>
    </source>
</evidence>
<accession>A0A090N6P0</accession>
<keyword evidence="1" id="KW-0472">Membrane</keyword>
<evidence type="ECO:0000256" key="1">
    <source>
        <dbReference type="SAM" id="Phobius"/>
    </source>
</evidence>
<sequence length="239" mass="26234">MKKLDPGLSAIGLLVLFAALACMLAVSLPLVKSDPSVHTSDWLGFSGSIIGALIALTAAMIAIKPVKSQLAEMTRQNDHVSHERLCDRAAKLTNELSLITTVAAKIDVVQIAMADVNVDAVDKTVAFAAYEQACDELNDCVKDLQVARGFVWGMSQQQANRDHFIDTCLTVSSASMRYATKVRMQTRLASIIAKNEVADFEKCRGRVWQGIPKIHSDLQIALARTRSFISRLEERLFDE</sequence>
<reference evidence="2 3" key="1">
    <citation type="journal article" date="2014" name="Genome Announc.">
        <title>Genome Sequence of Afipia felis Strain 76713, Isolated in Hospital Water Using an Amoeba Co-Culture Procedure.</title>
        <authorList>
            <person name="Benamar S."/>
            <person name="La Scola B."/>
            <person name="Croce O."/>
        </authorList>
    </citation>
    <scope>NUCLEOTIDE SEQUENCE [LARGE SCALE GENOMIC DNA]</scope>
    <source>
        <strain evidence="2 3">76713</strain>
    </source>
</reference>
<dbReference type="EMBL" id="CCAZ020000001">
    <property type="protein sequence ID" value="CEG07188.1"/>
    <property type="molecule type" value="Genomic_DNA"/>
</dbReference>
<feature type="transmembrane region" description="Helical" evidence="1">
    <location>
        <begin position="43"/>
        <end position="63"/>
    </location>
</feature>
<proteinExistence type="predicted"/>